<dbReference type="InterPro" id="IPR039360">
    <property type="entry name" value="Ras_GTPase"/>
</dbReference>
<evidence type="ECO:0000259" key="4">
    <source>
        <dbReference type="PROSITE" id="PS50018"/>
    </source>
</evidence>
<accession>A0A1D2VEW2</accession>
<proteinExistence type="predicted"/>
<dbReference type="InterPro" id="IPR023152">
    <property type="entry name" value="RasGAP_CS"/>
</dbReference>
<dbReference type="Gene3D" id="1.10.506.10">
    <property type="entry name" value="GTPase Activation - p120gap, domain 1"/>
    <property type="match status" value="1"/>
</dbReference>
<evidence type="ECO:0000313" key="6">
    <source>
        <dbReference type="Proteomes" id="UP000095038"/>
    </source>
</evidence>
<dbReference type="Gene3D" id="3.40.525.10">
    <property type="entry name" value="CRAL-TRIO lipid binding domain"/>
    <property type="match status" value="1"/>
</dbReference>
<dbReference type="Proteomes" id="UP000095038">
    <property type="component" value="Unassembled WGS sequence"/>
</dbReference>
<dbReference type="PROSITE" id="PS50018">
    <property type="entry name" value="RAS_GTPASE_ACTIV_2"/>
    <property type="match status" value="1"/>
</dbReference>
<organism evidence="5 6">
    <name type="scientific">Ascoidea rubescens DSM 1968</name>
    <dbReference type="NCBI Taxonomy" id="1344418"/>
    <lineage>
        <taxon>Eukaryota</taxon>
        <taxon>Fungi</taxon>
        <taxon>Dikarya</taxon>
        <taxon>Ascomycota</taxon>
        <taxon>Saccharomycotina</taxon>
        <taxon>Saccharomycetes</taxon>
        <taxon>Ascoideaceae</taxon>
        <taxon>Ascoidea</taxon>
    </lineage>
</organism>
<keyword evidence="1" id="KW-0343">GTPase activation</keyword>
<dbReference type="GeneID" id="30967207"/>
<dbReference type="STRING" id="1344418.A0A1D2VEW2"/>
<dbReference type="FunCoup" id="A0A1D2VEW2">
    <property type="interactions" value="146"/>
</dbReference>
<feature type="compositionally biased region" description="Low complexity" evidence="3">
    <location>
        <begin position="618"/>
        <end position="651"/>
    </location>
</feature>
<protein>
    <recommendedName>
        <fullName evidence="4">Ras-GAP domain-containing protein</fullName>
    </recommendedName>
</protein>
<feature type="region of interest" description="Disordered" evidence="3">
    <location>
        <begin position="613"/>
        <end position="695"/>
    </location>
</feature>
<dbReference type="InterPro" id="IPR008936">
    <property type="entry name" value="Rho_GTPase_activation_prot"/>
</dbReference>
<name>A0A1D2VEW2_9ASCO</name>
<reference evidence="6" key="1">
    <citation type="submission" date="2016-05" db="EMBL/GenBank/DDBJ databases">
        <title>Comparative genomics of biotechnologically important yeasts.</title>
        <authorList>
            <consortium name="DOE Joint Genome Institute"/>
            <person name="Riley R."/>
            <person name="Haridas S."/>
            <person name="Wolfe K.H."/>
            <person name="Lopes M.R."/>
            <person name="Hittinger C.T."/>
            <person name="Goker M."/>
            <person name="Salamov A."/>
            <person name="Wisecaver J."/>
            <person name="Long T.M."/>
            <person name="Aerts A.L."/>
            <person name="Barry K."/>
            <person name="Choi C."/>
            <person name="Clum A."/>
            <person name="Coughlan A.Y."/>
            <person name="Deshpande S."/>
            <person name="Douglass A.P."/>
            <person name="Hanson S.J."/>
            <person name="Klenk H.-P."/>
            <person name="Labutti K."/>
            <person name="Lapidus A."/>
            <person name="Lindquist E."/>
            <person name="Lipzen A."/>
            <person name="Meier-Kolthoff J.P."/>
            <person name="Ohm R.A."/>
            <person name="Otillar R.P."/>
            <person name="Pangilinan J."/>
            <person name="Peng Y."/>
            <person name="Rokas A."/>
            <person name="Rosa C.A."/>
            <person name="Scheuner C."/>
            <person name="Sibirny A.A."/>
            <person name="Slot J.C."/>
            <person name="Stielow J.B."/>
            <person name="Sun H."/>
            <person name="Kurtzman C.P."/>
            <person name="Blackwell M."/>
            <person name="Grigoriev I.V."/>
            <person name="Jeffries T.W."/>
        </authorList>
    </citation>
    <scope>NUCLEOTIDE SEQUENCE [LARGE SCALE GENOMIC DNA]</scope>
    <source>
        <strain evidence="6">DSM 1968</strain>
    </source>
</reference>
<dbReference type="EMBL" id="KV454483">
    <property type="protein sequence ID" value="ODV60149.1"/>
    <property type="molecule type" value="Genomic_DNA"/>
</dbReference>
<dbReference type="InterPro" id="IPR001936">
    <property type="entry name" value="RasGAP_dom"/>
</dbReference>
<evidence type="ECO:0000256" key="2">
    <source>
        <dbReference type="ARBA" id="ARBA00022553"/>
    </source>
</evidence>
<dbReference type="InParanoid" id="A0A1D2VEW2"/>
<evidence type="ECO:0000313" key="5">
    <source>
        <dbReference type="EMBL" id="ODV60149.1"/>
    </source>
</evidence>
<keyword evidence="6" id="KW-1185">Reference proteome</keyword>
<evidence type="ECO:0000256" key="1">
    <source>
        <dbReference type="ARBA" id="ARBA00022468"/>
    </source>
</evidence>
<dbReference type="PANTHER" id="PTHR10194">
    <property type="entry name" value="RAS GTPASE-ACTIVATING PROTEINS"/>
    <property type="match status" value="1"/>
</dbReference>
<dbReference type="InterPro" id="IPR036865">
    <property type="entry name" value="CRAL-TRIO_dom_sf"/>
</dbReference>
<dbReference type="PANTHER" id="PTHR10194:SF142">
    <property type="entry name" value="NEUROFIBROMIN"/>
    <property type="match status" value="1"/>
</dbReference>
<evidence type="ECO:0000256" key="3">
    <source>
        <dbReference type="SAM" id="MobiDB-lite"/>
    </source>
</evidence>
<dbReference type="CDD" id="cd05392">
    <property type="entry name" value="RasGAP_Neurofibromin_like"/>
    <property type="match status" value="1"/>
</dbReference>
<dbReference type="Pfam" id="PF00616">
    <property type="entry name" value="RasGAP"/>
    <property type="match status" value="1"/>
</dbReference>
<dbReference type="GO" id="GO:0005096">
    <property type="term" value="F:GTPase activator activity"/>
    <property type="evidence" value="ECO:0007669"/>
    <property type="project" value="UniProtKB-KW"/>
</dbReference>
<keyword evidence="2" id="KW-0597">Phosphoprotein</keyword>
<dbReference type="RefSeq" id="XP_020046456.1">
    <property type="nucleotide sequence ID" value="XM_020193571.1"/>
</dbReference>
<gene>
    <name evidence="5" type="ORF">ASCRUDRAFT_76657</name>
</gene>
<dbReference type="PROSITE" id="PS00509">
    <property type="entry name" value="RAS_GTPASE_ACTIV_1"/>
    <property type="match status" value="1"/>
</dbReference>
<dbReference type="SMART" id="SM00323">
    <property type="entry name" value="RasGAP"/>
    <property type="match status" value="1"/>
</dbReference>
<dbReference type="SUPFAM" id="SSF48350">
    <property type="entry name" value="GTPase activation domain, GAP"/>
    <property type="match status" value="1"/>
</dbReference>
<feature type="compositionally biased region" description="Basic and acidic residues" evidence="3">
    <location>
        <begin position="655"/>
        <end position="672"/>
    </location>
</feature>
<dbReference type="GO" id="GO:0007165">
    <property type="term" value="P:signal transduction"/>
    <property type="evidence" value="ECO:0007669"/>
    <property type="project" value="UniProtKB-ARBA"/>
</dbReference>
<dbReference type="OrthoDB" id="28245at2759"/>
<feature type="domain" description="Ras-GAP" evidence="4">
    <location>
        <begin position="1408"/>
        <end position="1599"/>
    </location>
</feature>
<sequence length="2779" mass="316877">MLAIAQQTPQTSFKSIASGLVNRISSLLSVQTSYSIAETESDPIFISTRKNLLSLATTPVFPDLLDACINLLDSYNKQDKYLPIKKRSDESLKCISIITTLLSDITEKNWSAKENHGLSIVNSQSTSSTSGSDKDIPHTVKADALNTACVAKYLNVLIKLKSNKTVKSELEIIEGVSSQLEYFNSKFIIGDIDYSVTAIIRYIGSSNQLDFSDFVMNSIGNLKPQSHVKDADCLPYFELIGYIYLDETYLLRIFKDAWILFNLVKSPILQQLALAFFVKAIRYWLTARPEEYLSCTRGDQIIVRESENLFDYVYSSFYNGKNSRVAVRLLTTLIILIPKSFENYNNSSKAKLLLTSNTFNKKQKFLSTMVKNLNQITKDPPPIISINDTTTTNATDEIVNVESFTTFFSFAGLLYRYEPNHSLVTFALNYNDCLFDLLHPAYRDTSDCIDNSLYDTLRRDYYTASILLFPEKAIHDVFSVFNDPNSSLTQIYSYMSNIRTFSKNPRAREQFEAFLDQIVISLRNSALRVSDIVKDTVFDFESMVSSSNSDNSNSDFNYSMTYSSGKTISQHSNPSSYGVDGQNMKLNGNLLSSSNSISNFSMTSGGSNHSNKANFILSSSSPASSIPPLRKDASNVTNGNGISNGVNGGSKSRSKKEAARHLFKYDKHDKRSSSSNQPKSPFSPPPSTLSSSATIGTGASSNYSGSYGLSASTTVNTATPSTVDSIVSANTQLDMRKAEASEYRRRRANPTLISREILKEFLGIFRPCPFKFFKTEKSNFSNFTSNSNEQVVAAQESGFLLTEMDDYLQIATIAICDTNTKLVEMGRRFCLRFMNLDDSPSYYQIYSGFFSSGWCIRSLSRSLLNYRLTDKKLKELLAIIVQFIDYRNAIVEQMNVDDLFDNIGSGAHGFCKSLYTELEKIIYICLCSPDVDIYRLVKKTAKVMIDELNSGYRHHKIIREESNELFLSRIGNDDYFVSGAVALQKRIRKFLLQYGNKLSVGLQECLDIMYERWLEHTKIKSPSKIDIIEHRNYSGFIAVTSGLVLDSEADSSSTLKDKGYVKSLINRKMDMLASDDLTMKENAKDVLSSELHPSSQRILLEMIEEKVNKFSYKKGELDESELSLVECYVIIIKGCMASGNKLRNFENSDKFIWISNSACALIDAQQASQQVDTIVLRLMVRACRLFQRLMLYREQLCLRAGMIKVEYLNYAVSWLEESVFRDKYKSRSKDKADENSRSKKEMEYLFSDLSVESSKAIAVLLEGMVLESPSAQHPREFIVARAFSFNNYFTLFLRVLERFSARAGSKDMFSVSKQKAGIIMEQMINSLSNMLGRNHRWGMQFAIPLGFHEDHRVRLSFLKVFNNVIKSLHEETNETQESKEEYYLDATKVLLSSKIFLLVCSDACPSSEVDSYSKSLLSWNESIGNSVICINDFISWEIKKSSSIVDILRRNIVPSRVLSMYAKDHGSAYLIETLRPVLNGLVKNNDFFEVEKIQPGEPGAEQNLNKFMYYLKKLVEDIYNSIDIVPLEFKSICAHMRKEAAKKATETTAIVLVGSFMFLRFLCPAVVSPESENLLDSPPNKQSKRSLILLAKVLQNIANGSLTSLKWPLLLSRMDELNKLNDKIFKFLRLISKDNGYQEKFDISSIKLYLPLDYHKFCYRHMQEIRHNVLDYKNDYGVPLEEKYKLINKLDEFALKIGPPIDLYYCRIPENIKHNDTKNELYDFMNKHADANIDVIVDSPFLQQKIARDGTPMLVFSYFYYQQLDIDQELILFRMFQLASRVWDSKYYVVVDCSRFKKDHSIPLFEEMELLAPEPMKKNCVSMFYYNVCDGYLPILVENIKQREKGGLFNPFNVRYSFLSMFDDPRLIHTLGLSKHSLNILNQVRITFTDFEMYLPEQKKYFPGIIKVGGKYTSFGLAHPRRLKIAGSIKSVRVVNVRRDICFAESSLSHYTDNPYEFSLYDNVDKKQLIFACPRRFELIRTVYISKLSKNNKSLDNLDTIQELQPIELLPEVLCIDFLGILSRSSDIRTSCYDLLASSVECFSLNISKRIRNSEVILFPKDNLAFVTSVSKSLALYHPELTYYFIHYFFTAYKSSDSQKFNCIMFISPWIKNIYDHIFLSNEFGKEKGLEIVKEIVEVAPIDDITIGAFTEYIWKYLTDDDRIAEYLVEEIVNRALNREAEYGDCENVIALLSLYPSIEVCGQVIQQIKEIIYIPLLLVDTEIHIEYCWIKLTVLVKCCVSLFFECTKGTLQFFPDLVHILSMLIDLGPHDLRVSLNSLSINIIHSLLLNQKDFSEAAVSKLEEIDQKISGPSAKTLFGLFRSGKDMNSPLPYDPTRIYGKVLSLESVIDGFVDFIRVAPVEYSTVWNIRWYAYTMDCAFKTNSLILARAIICGGLLCKRDAEDPLVLKFIILALKLFKKYDTSTEDGMVILASCLFAISRLVDGLSPSSIFHTRLFWLGAAITTSANVVLYQGSIKILGRSLDSMERTNGFSDNRVIERIMGDKKIFGDSFVKYESLGNIVVSEKNFDVAMLHRIIRGLRLPYLREAAFHVLQIFFRVRTVHAILASKQGSPYDSNSVSYLLMLYMLSRSNNELKGIMKAAGLDPNNTIFLSESVEVPRILVDYLLTGIPEAMFVLLQGALYFASTTDDYNVKNRFLLLFYYIGKKDHDILFSCYLDIKEQLQKEIVATTTPFHVLQLCYDLIALAAHSPEYPNQERHKNAIDSLLVEYNLLGIRNWAFSSPDPFKESKAEDMYDRLKYVQVFCTDAFMTIKPEQLK</sequence>